<gene>
    <name evidence="2" type="ORF">CIRG_01679</name>
</gene>
<dbReference type="EMBL" id="DS028093">
    <property type="protein sequence ID" value="KMP01541.1"/>
    <property type="molecule type" value="Genomic_DNA"/>
</dbReference>
<evidence type="ECO:0000313" key="2">
    <source>
        <dbReference type="EMBL" id="KMP01541.1"/>
    </source>
</evidence>
<sequence length="169" mass="18636">MIRTSSSRNVVSKRITLKSGMGPTPTGAMRWAEGWVKRQNRKDQAMQHTARRESGGRRQWREASVRVKALAYVITTGPELFTGRRAPGALAGVFGAGWTRLAGSWGLGNWKLGEKTYTSRPGTATLLCLAASEPSWQTFCAARNTLSTAIPVLRWASPRVWAMTSNWIT</sequence>
<proteinExistence type="predicted"/>
<accession>A0A0J6XZ14</accession>
<organism evidence="2 3">
    <name type="scientific">Coccidioides immitis RMSCC 2394</name>
    <dbReference type="NCBI Taxonomy" id="404692"/>
    <lineage>
        <taxon>Eukaryota</taxon>
        <taxon>Fungi</taxon>
        <taxon>Dikarya</taxon>
        <taxon>Ascomycota</taxon>
        <taxon>Pezizomycotina</taxon>
        <taxon>Eurotiomycetes</taxon>
        <taxon>Eurotiomycetidae</taxon>
        <taxon>Onygenales</taxon>
        <taxon>Onygenaceae</taxon>
        <taxon>Coccidioides</taxon>
    </lineage>
</organism>
<name>A0A0J6XZ14_COCIT</name>
<protein>
    <submittedName>
        <fullName evidence="2">Uncharacterized protein</fullName>
    </submittedName>
</protein>
<reference evidence="3" key="1">
    <citation type="journal article" date="2010" name="Genome Res.">
        <title>Population genomic sequencing of Coccidioides fungi reveals recent hybridization and transposon control.</title>
        <authorList>
            <person name="Neafsey D.E."/>
            <person name="Barker B.M."/>
            <person name="Sharpton T.J."/>
            <person name="Stajich J.E."/>
            <person name="Park D.J."/>
            <person name="Whiston E."/>
            <person name="Hung C.-Y."/>
            <person name="McMahan C."/>
            <person name="White J."/>
            <person name="Sykes S."/>
            <person name="Heiman D."/>
            <person name="Young S."/>
            <person name="Zeng Q."/>
            <person name="Abouelleil A."/>
            <person name="Aftuck L."/>
            <person name="Bessette D."/>
            <person name="Brown A."/>
            <person name="FitzGerald M."/>
            <person name="Lui A."/>
            <person name="Macdonald J.P."/>
            <person name="Priest M."/>
            <person name="Orbach M.J."/>
            <person name="Galgiani J.N."/>
            <person name="Kirkland T.N."/>
            <person name="Cole G.T."/>
            <person name="Birren B.W."/>
            <person name="Henn M.R."/>
            <person name="Taylor J.W."/>
            <person name="Rounsley S.D."/>
        </authorList>
    </citation>
    <scope>NUCLEOTIDE SEQUENCE [LARGE SCALE GENOMIC DNA]</scope>
    <source>
        <strain evidence="3">RMSCC 2394</strain>
    </source>
</reference>
<evidence type="ECO:0000313" key="3">
    <source>
        <dbReference type="Proteomes" id="UP000054565"/>
    </source>
</evidence>
<evidence type="ECO:0000256" key="1">
    <source>
        <dbReference type="SAM" id="MobiDB-lite"/>
    </source>
</evidence>
<feature type="region of interest" description="Disordered" evidence="1">
    <location>
        <begin position="38"/>
        <end position="57"/>
    </location>
</feature>
<dbReference type="AlphaFoldDB" id="A0A0J6XZ14"/>
<feature type="compositionally biased region" description="Basic and acidic residues" evidence="1">
    <location>
        <begin position="41"/>
        <end position="57"/>
    </location>
</feature>
<dbReference type="Proteomes" id="UP000054565">
    <property type="component" value="Unassembled WGS sequence"/>
</dbReference>